<dbReference type="EMBL" id="VYQF01000001">
    <property type="protein sequence ID" value="KAA9042300.1"/>
    <property type="molecule type" value="Genomic_DNA"/>
</dbReference>
<dbReference type="Gene3D" id="3.40.960.10">
    <property type="entry name" value="VSR Endonuclease"/>
    <property type="match status" value="1"/>
</dbReference>
<protein>
    <submittedName>
        <fullName evidence="1">Uncharacterized protein</fullName>
    </submittedName>
</protein>
<proteinExistence type="predicted"/>
<gene>
    <name evidence="1" type="ORF">FW778_09010</name>
</gene>
<evidence type="ECO:0000313" key="1">
    <source>
        <dbReference type="EMBL" id="KAA9042300.1"/>
    </source>
</evidence>
<reference evidence="1 2" key="1">
    <citation type="submission" date="2019-09" db="EMBL/GenBank/DDBJ databases">
        <title>Draft genome sequence of Ginsengibacter sp. BR5-29.</title>
        <authorList>
            <person name="Im W.-T."/>
        </authorList>
    </citation>
    <scope>NUCLEOTIDE SEQUENCE [LARGE SCALE GENOMIC DNA]</scope>
    <source>
        <strain evidence="1 2">BR5-29</strain>
    </source>
</reference>
<comment type="caution">
    <text evidence="1">The sequence shown here is derived from an EMBL/GenBank/DDBJ whole genome shotgun (WGS) entry which is preliminary data.</text>
</comment>
<keyword evidence="2" id="KW-1185">Reference proteome</keyword>
<evidence type="ECO:0000313" key="2">
    <source>
        <dbReference type="Proteomes" id="UP000326903"/>
    </source>
</evidence>
<dbReference type="AlphaFoldDB" id="A0A5J5IML2"/>
<organism evidence="1 2">
    <name type="scientific">Ginsengibacter hankyongi</name>
    <dbReference type="NCBI Taxonomy" id="2607284"/>
    <lineage>
        <taxon>Bacteria</taxon>
        <taxon>Pseudomonadati</taxon>
        <taxon>Bacteroidota</taxon>
        <taxon>Chitinophagia</taxon>
        <taxon>Chitinophagales</taxon>
        <taxon>Chitinophagaceae</taxon>
        <taxon>Ginsengibacter</taxon>
    </lineage>
</organism>
<sequence length="38" mass="4371">MVLPKYRTVIFVHSCFCHEHKILSEVTTVLLSLSNTHS</sequence>
<accession>A0A5J5IML2</accession>
<dbReference type="Proteomes" id="UP000326903">
    <property type="component" value="Unassembled WGS sequence"/>
</dbReference>
<name>A0A5J5IML2_9BACT</name>